<keyword evidence="2 5" id="KW-0378">Hydrolase</keyword>
<dbReference type="Gene3D" id="3.40.1090.10">
    <property type="entry name" value="Cytosolic phospholipase A2 catalytic domain"/>
    <property type="match status" value="2"/>
</dbReference>
<dbReference type="InterPro" id="IPR016035">
    <property type="entry name" value="Acyl_Trfase/lysoPLipase"/>
</dbReference>
<dbReference type="PANTHER" id="PTHR14226">
    <property type="entry name" value="NEUROPATHY TARGET ESTERASE/SWISS CHEESE D.MELANOGASTER"/>
    <property type="match status" value="1"/>
</dbReference>
<feature type="short sequence motif" description="GXSXG" evidence="5">
    <location>
        <begin position="39"/>
        <end position="43"/>
    </location>
</feature>
<feature type="active site" description="Nucleophile" evidence="5">
    <location>
        <position position="41"/>
    </location>
</feature>
<evidence type="ECO:0000313" key="7">
    <source>
        <dbReference type="EMBL" id="MBP1930742.1"/>
    </source>
</evidence>
<sequence length="262" mass="28272">MKSPKIGLALGSGGARGIAHVGVIKMLEEEGIFVDYIAGSSMGSLVGALYASGIGTEMLVKLAINLKRKYWMDLTVPKMGFVSGDKIKEMVKILTHGKDIEQLNIPLSIVATDLLKGERVIFNKGPVYDAVRASISIPGIFVPQEVDGRILVDGGVIDRVPIRVARDMGADIVIGVDVGGMSSDEKPTTIFDVISRSIDIMEREIFRHRVVDADIMIRPVVDQYSATAFTQIEELIEAGEQAAKQMLDTIKEAIQAGGSNET</sequence>
<reference evidence="7 8" key="1">
    <citation type="submission" date="2021-03" db="EMBL/GenBank/DDBJ databases">
        <title>Genomic Encyclopedia of Type Strains, Phase IV (KMG-IV): sequencing the most valuable type-strain genomes for metagenomic binning, comparative biology and taxonomic classification.</title>
        <authorList>
            <person name="Goeker M."/>
        </authorList>
    </citation>
    <scope>NUCLEOTIDE SEQUENCE [LARGE SCALE GENOMIC DNA]</scope>
    <source>
        <strain evidence="7 8">DSM 24738</strain>
    </source>
</reference>
<feature type="active site" description="Proton acceptor" evidence="5">
    <location>
        <position position="153"/>
    </location>
</feature>
<name>A0ABS4GKW1_9BACL</name>
<evidence type="ECO:0000256" key="5">
    <source>
        <dbReference type="PROSITE-ProRule" id="PRU01161"/>
    </source>
</evidence>
<evidence type="ECO:0000256" key="2">
    <source>
        <dbReference type="ARBA" id="ARBA00022801"/>
    </source>
</evidence>
<evidence type="ECO:0000256" key="1">
    <source>
        <dbReference type="ARBA" id="ARBA00006636"/>
    </source>
</evidence>
<evidence type="ECO:0000256" key="4">
    <source>
        <dbReference type="ARBA" id="ARBA00023098"/>
    </source>
</evidence>
<feature type="short sequence motif" description="DGA/G" evidence="5">
    <location>
        <begin position="153"/>
        <end position="155"/>
    </location>
</feature>
<dbReference type="InterPro" id="IPR001423">
    <property type="entry name" value="LysoPLipase_patatin_CS"/>
</dbReference>
<dbReference type="PROSITE" id="PS51635">
    <property type="entry name" value="PNPLA"/>
    <property type="match status" value="1"/>
</dbReference>
<dbReference type="PANTHER" id="PTHR14226:SF76">
    <property type="entry name" value="NTE FAMILY PROTEIN RSSA"/>
    <property type="match status" value="1"/>
</dbReference>
<keyword evidence="8" id="KW-1185">Reference proteome</keyword>
<dbReference type="EMBL" id="JAGGKT010000001">
    <property type="protein sequence ID" value="MBP1930742.1"/>
    <property type="molecule type" value="Genomic_DNA"/>
</dbReference>
<dbReference type="Pfam" id="PF01734">
    <property type="entry name" value="Patatin"/>
    <property type="match status" value="1"/>
</dbReference>
<accession>A0ABS4GKW1</accession>
<dbReference type="PROSITE" id="PS01237">
    <property type="entry name" value="UPF0028"/>
    <property type="match status" value="1"/>
</dbReference>
<evidence type="ECO:0000313" key="8">
    <source>
        <dbReference type="Proteomes" id="UP001519343"/>
    </source>
</evidence>
<dbReference type="InterPro" id="IPR050301">
    <property type="entry name" value="NTE"/>
</dbReference>
<evidence type="ECO:0000259" key="6">
    <source>
        <dbReference type="PROSITE" id="PS51635"/>
    </source>
</evidence>
<comment type="caution">
    <text evidence="7">The sequence shown here is derived from an EMBL/GenBank/DDBJ whole genome shotgun (WGS) entry which is preliminary data.</text>
</comment>
<keyword evidence="3 5" id="KW-0442">Lipid degradation</keyword>
<dbReference type="Proteomes" id="UP001519343">
    <property type="component" value="Unassembled WGS sequence"/>
</dbReference>
<evidence type="ECO:0000256" key="3">
    <source>
        <dbReference type="ARBA" id="ARBA00022963"/>
    </source>
</evidence>
<dbReference type="SUPFAM" id="SSF52151">
    <property type="entry name" value="FabD/lysophospholipase-like"/>
    <property type="match status" value="1"/>
</dbReference>
<keyword evidence="4 5" id="KW-0443">Lipid metabolism</keyword>
<gene>
    <name evidence="7" type="ORF">J2Z37_000729</name>
</gene>
<organism evidence="7 8">
    <name type="scientific">Ammoniphilus resinae</name>
    <dbReference type="NCBI Taxonomy" id="861532"/>
    <lineage>
        <taxon>Bacteria</taxon>
        <taxon>Bacillati</taxon>
        <taxon>Bacillota</taxon>
        <taxon>Bacilli</taxon>
        <taxon>Bacillales</taxon>
        <taxon>Paenibacillaceae</taxon>
        <taxon>Aneurinibacillus group</taxon>
        <taxon>Ammoniphilus</taxon>
    </lineage>
</organism>
<comment type="caution">
    <text evidence="5">Lacks conserved residue(s) required for the propagation of feature annotation.</text>
</comment>
<feature type="domain" description="PNPLA" evidence="6">
    <location>
        <begin position="8"/>
        <end position="166"/>
    </location>
</feature>
<proteinExistence type="inferred from homology"/>
<dbReference type="InterPro" id="IPR002641">
    <property type="entry name" value="PNPLA_dom"/>
</dbReference>
<protein>
    <submittedName>
        <fullName evidence="7">NTE family protein</fullName>
    </submittedName>
</protein>
<comment type="similarity">
    <text evidence="1">Belongs to the NTE family.</text>
</comment>